<feature type="compositionally biased region" description="Polar residues" evidence="2">
    <location>
        <begin position="84"/>
        <end position="98"/>
    </location>
</feature>
<evidence type="ECO:0000256" key="2">
    <source>
        <dbReference type="SAM" id="MobiDB-lite"/>
    </source>
</evidence>
<organism evidence="3 4">
    <name type="scientific">Xenoophorus captivus</name>
    <dbReference type="NCBI Taxonomy" id="1517983"/>
    <lineage>
        <taxon>Eukaryota</taxon>
        <taxon>Metazoa</taxon>
        <taxon>Chordata</taxon>
        <taxon>Craniata</taxon>
        <taxon>Vertebrata</taxon>
        <taxon>Euteleostomi</taxon>
        <taxon>Actinopterygii</taxon>
        <taxon>Neopterygii</taxon>
        <taxon>Teleostei</taxon>
        <taxon>Neoteleostei</taxon>
        <taxon>Acanthomorphata</taxon>
        <taxon>Ovalentaria</taxon>
        <taxon>Atherinomorphae</taxon>
        <taxon>Cyprinodontiformes</taxon>
        <taxon>Goodeidae</taxon>
        <taxon>Xenoophorus</taxon>
    </lineage>
</organism>
<protein>
    <submittedName>
        <fullName evidence="3">Rab GTPase-activating protein 1-like protein</fullName>
    </submittedName>
</protein>
<accession>A0ABV0QEU5</accession>
<evidence type="ECO:0000256" key="1">
    <source>
        <dbReference type="SAM" id="Coils"/>
    </source>
</evidence>
<name>A0ABV0QEU5_9TELE</name>
<proteinExistence type="predicted"/>
<dbReference type="PANTHER" id="PTHR47728">
    <property type="entry name" value="RAB GTPASE-ACTIVATING PROTEIN 1-LIKE"/>
    <property type="match status" value="1"/>
</dbReference>
<comment type="caution">
    <text evidence="3">The sequence shown here is derived from an EMBL/GenBank/DDBJ whole genome shotgun (WGS) entry which is preliminary data.</text>
</comment>
<keyword evidence="4" id="KW-1185">Reference proteome</keyword>
<feature type="region of interest" description="Disordered" evidence="2">
    <location>
        <begin position="84"/>
        <end position="106"/>
    </location>
</feature>
<feature type="coiled-coil region" evidence="1">
    <location>
        <begin position="1"/>
        <end position="42"/>
    </location>
</feature>
<evidence type="ECO:0000313" key="4">
    <source>
        <dbReference type="Proteomes" id="UP001434883"/>
    </source>
</evidence>
<sequence>MISTRRELEKAEMEIKKTTAIIAEYKQICSQLSTRLEKQQAATKEELDIVRLLLFTSALTTRVTVQNKVMGCGQCRDLFSTLGSLQASSPGSDRTSSEPPDEEKDGLKEQLRHLELELAQTKLQLVEAKCRIQVSRMMREPCCLK</sequence>
<dbReference type="PANTHER" id="PTHR47728:SF1">
    <property type="entry name" value="RAB GTPASE ACTIVATING PROTEIN 1 LIKE"/>
    <property type="match status" value="1"/>
</dbReference>
<reference evidence="3 4" key="1">
    <citation type="submission" date="2021-06" db="EMBL/GenBank/DDBJ databases">
        <authorList>
            <person name="Palmer J.M."/>
        </authorList>
    </citation>
    <scope>NUCLEOTIDE SEQUENCE [LARGE SCALE GENOMIC DNA]</scope>
    <source>
        <strain evidence="3 4">XC_2019</strain>
        <tissue evidence="3">Muscle</tissue>
    </source>
</reference>
<evidence type="ECO:0000313" key="3">
    <source>
        <dbReference type="EMBL" id="MEQ2194315.1"/>
    </source>
</evidence>
<gene>
    <name evidence="3" type="primary">RABGAP1L</name>
    <name evidence="3" type="ORF">XENOCAPTIV_027179</name>
</gene>
<dbReference type="Proteomes" id="UP001434883">
    <property type="component" value="Unassembled WGS sequence"/>
</dbReference>
<keyword evidence="1" id="KW-0175">Coiled coil</keyword>
<dbReference type="EMBL" id="JAHRIN010009100">
    <property type="protein sequence ID" value="MEQ2194315.1"/>
    <property type="molecule type" value="Genomic_DNA"/>
</dbReference>